<dbReference type="InterPro" id="IPR040643">
    <property type="entry name" value="MLVIN_C"/>
</dbReference>
<keyword evidence="3" id="KW-0540">Nuclease</keyword>
<feature type="compositionally biased region" description="Basic and acidic residues" evidence="6">
    <location>
        <begin position="1"/>
        <end position="15"/>
    </location>
</feature>
<keyword evidence="9" id="KW-1185">Reference proteome</keyword>
<evidence type="ECO:0000256" key="4">
    <source>
        <dbReference type="ARBA" id="ARBA00022759"/>
    </source>
</evidence>
<reference evidence="8" key="2">
    <citation type="submission" date="2025-09" db="UniProtKB">
        <authorList>
            <consortium name="Ensembl"/>
        </authorList>
    </citation>
    <scope>IDENTIFICATION</scope>
</reference>
<evidence type="ECO:0000313" key="8">
    <source>
        <dbReference type="Ensembl" id="ENSGMOP00000069034.1"/>
    </source>
</evidence>
<evidence type="ECO:0000313" key="9">
    <source>
        <dbReference type="Proteomes" id="UP000694546"/>
    </source>
</evidence>
<dbReference type="AlphaFoldDB" id="A0A8C5D0Q2"/>
<protein>
    <recommendedName>
        <fullName evidence="7">Murine leukemia virus integrase C-terminal domain-containing protein</fullName>
    </recommendedName>
</protein>
<dbReference type="Proteomes" id="UP000694546">
    <property type="component" value="Chromosome 7"/>
</dbReference>
<evidence type="ECO:0000256" key="1">
    <source>
        <dbReference type="ARBA" id="ARBA00022679"/>
    </source>
</evidence>
<reference evidence="8" key="1">
    <citation type="submission" date="2025-08" db="UniProtKB">
        <authorList>
            <consortium name="Ensembl"/>
        </authorList>
    </citation>
    <scope>IDENTIFICATION</scope>
</reference>
<dbReference type="GO" id="GO:0016779">
    <property type="term" value="F:nucleotidyltransferase activity"/>
    <property type="evidence" value="ECO:0007669"/>
    <property type="project" value="UniProtKB-KW"/>
</dbReference>
<dbReference type="Pfam" id="PF18697">
    <property type="entry name" value="MLVIN_C"/>
    <property type="match status" value="1"/>
</dbReference>
<dbReference type="OMA" id="WIHTGTP"/>
<organism evidence="8 9">
    <name type="scientific">Gadus morhua</name>
    <name type="common">Atlantic cod</name>
    <dbReference type="NCBI Taxonomy" id="8049"/>
    <lineage>
        <taxon>Eukaryota</taxon>
        <taxon>Metazoa</taxon>
        <taxon>Chordata</taxon>
        <taxon>Craniata</taxon>
        <taxon>Vertebrata</taxon>
        <taxon>Euteleostomi</taxon>
        <taxon>Actinopterygii</taxon>
        <taxon>Neopterygii</taxon>
        <taxon>Teleostei</taxon>
        <taxon>Neoteleostei</taxon>
        <taxon>Acanthomorphata</taxon>
        <taxon>Zeiogadaria</taxon>
        <taxon>Gadariae</taxon>
        <taxon>Gadiformes</taxon>
        <taxon>Gadoidei</taxon>
        <taxon>Gadidae</taxon>
        <taxon>Gadus</taxon>
    </lineage>
</organism>
<feature type="region of interest" description="Disordered" evidence="6">
    <location>
        <begin position="1"/>
        <end position="23"/>
    </location>
</feature>
<dbReference type="GO" id="GO:0016787">
    <property type="term" value="F:hydrolase activity"/>
    <property type="evidence" value="ECO:0007669"/>
    <property type="project" value="UniProtKB-KW"/>
</dbReference>
<evidence type="ECO:0000256" key="5">
    <source>
        <dbReference type="ARBA" id="ARBA00022801"/>
    </source>
</evidence>
<keyword evidence="4" id="KW-0255">Endonuclease</keyword>
<dbReference type="Gene3D" id="2.30.30.850">
    <property type="match status" value="1"/>
</dbReference>
<accession>A0A8C5D0Q2</accession>
<feature type="region of interest" description="Disordered" evidence="6">
    <location>
        <begin position="66"/>
        <end position="90"/>
    </location>
</feature>
<evidence type="ECO:0000259" key="7">
    <source>
        <dbReference type="Pfam" id="PF18697"/>
    </source>
</evidence>
<dbReference type="GeneTree" id="ENSGT01030000239966"/>
<feature type="domain" description="Murine leukemia virus integrase C-terminal" evidence="7">
    <location>
        <begin position="21"/>
        <end position="75"/>
    </location>
</feature>
<proteinExistence type="predicted"/>
<sequence length="90" mass="10105">MESDTDHLPQARRIPDSNPTHGFYHSDMIMLKSLNPNVLLPRWQGPTQVLLTTRTTVKLQGKPEWIHASRCRPAPPEEESTNASNGPPLP</sequence>
<dbReference type="GO" id="GO:0004519">
    <property type="term" value="F:endonuclease activity"/>
    <property type="evidence" value="ECO:0007669"/>
    <property type="project" value="UniProtKB-KW"/>
</dbReference>
<name>A0A8C5D0Q2_GADMO</name>
<evidence type="ECO:0000256" key="3">
    <source>
        <dbReference type="ARBA" id="ARBA00022722"/>
    </source>
</evidence>
<evidence type="ECO:0000256" key="2">
    <source>
        <dbReference type="ARBA" id="ARBA00022695"/>
    </source>
</evidence>
<keyword evidence="2" id="KW-0548">Nucleotidyltransferase</keyword>
<dbReference type="Ensembl" id="ENSGMOT00000056737.1">
    <property type="protein sequence ID" value="ENSGMOP00000069034.1"/>
    <property type="gene ID" value="ENSGMOG00000033698.1"/>
</dbReference>
<feature type="compositionally biased region" description="Polar residues" evidence="6">
    <location>
        <begin position="81"/>
        <end position="90"/>
    </location>
</feature>
<keyword evidence="1" id="KW-0808">Transferase</keyword>
<evidence type="ECO:0000256" key="6">
    <source>
        <dbReference type="SAM" id="MobiDB-lite"/>
    </source>
</evidence>
<keyword evidence="5" id="KW-0378">Hydrolase</keyword>